<feature type="domain" description="Response regulatory" evidence="2">
    <location>
        <begin position="7"/>
        <end position="124"/>
    </location>
</feature>
<gene>
    <name evidence="3" type="ORF">HK414_13390</name>
</gene>
<reference evidence="3 4" key="1">
    <citation type="submission" date="2020-05" db="EMBL/GenBank/DDBJ databases">
        <title>Ramlibacter rhizophilus sp. nov., isolated from rhizosphere soil of national flower Mugunghwa from South Korea.</title>
        <authorList>
            <person name="Zheng-Fei Y."/>
            <person name="Huan T."/>
        </authorList>
    </citation>
    <scope>NUCLEOTIDE SEQUENCE [LARGE SCALE GENOMIC DNA]</scope>
    <source>
        <strain evidence="3 4">H242</strain>
    </source>
</reference>
<dbReference type="SUPFAM" id="SSF52172">
    <property type="entry name" value="CheY-like"/>
    <property type="match status" value="1"/>
</dbReference>
<dbReference type="EMBL" id="CP053418">
    <property type="protein sequence ID" value="QJW84409.1"/>
    <property type="molecule type" value="Genomic_DNA"/>
</dbReference>
<dbReference type="Pfam" id="PF00072">
    <property type="entry name" value="Response_reg"/>
    <property type="match status" value="1"/>
</dbReference>
<dbReference type="SMART" id="SM00448">
    <property type="entry name" value="REC"/>
    <property type="match status" value="1"/>
</dbReference>
<evidence type="ECO:0000313" key="3">
    <source>
        <dbReference type="EMBL" id="QJW84409.1"/>
    </source>
</evidence>
<name>A0ABX6P4G5_9BURK</name>
<evidence type="ECO:0000259" key="2">
    <source>
        <dbReference type="PROSITE" id="PS50110"/>
    </source>
</evidence>
<dbReference type="CDD" id="cd00156">
    <property type="entry name" value="REC"/>
    <property type="match status" value="1"/>
</dbReference>
<organism evidence="3 4">
    <name type="scientific">Ramlibacter terrae</name>
    <dbReference type="NCBI Taxonomy" id="2732511"/>
    <lineage>
        <taxon>Bacteria</taxon>
        <taxon>Pseudomonadati</taxon>
        <taxon>Pseudomonadota</taxon>
        <taxon>Betaproteobacteria</taxon>
        <taxon>Burkholderiales</taxon>
        <taxon>Comamonadaceae</taxon>
        <taxon>Ramlibacter</taxon>
    </lineage>
</organism>
<proteinExistence type="predicted"/>
<dbReference type="Gene3D" id="3.40.50.2300">
    <property type="match status" value="1"/>
</dbReference>
<sequence length="125" mass="13279">MGSKPLRVFPVEDMPQMRNSLTALLSADGACEIVGTAESEQQAVRWSLDHEAGFDVAVVDLLLQEGSGFAAMAHLVKYQPGKVVVLSGYVTPAVKERCLSLGALAAFGKEDTAECIDFVRGLAPL</sequence>
<evidence type="ECO:0000256" key="1">
    <source>
        <dbReference type="PROSITE-ProRule" id="PRU00169"/>
    </source>
</evidence>
<keyword evidence="1" id="KW-0597">Phosphoprotein</keyword>
<evidence type="ECO:0000313" key="4">
    <source>
        <dbReference type="Proteomes" id="UP000500826"/>
    </source>
</evidence>
<accession>A0ABX6P4G5</accession>
<dbReference type="InterPro" id="IPR011006">
    <property type="entry name" value="CheY-like_superfamily"/>
</dbReference>
<protein>
    <submittedName>
        <fullName evidence="3">Response regulator transcription factor</fullName>
    </submittedName>
</protein>
<feature type="modified residue" description="4-aspartylphosphate" evidence="1">
    <location>
        <position position="60"/>
    </location>
</feature>
<reference evidence="3 4" key="2">
    <citation type="submission" date="2020-05" db="EMBL/GenBank/DDBJ databases">
        <authorList>
            <person name="Khan S.A."/>
            <person name="Jeon C.O."/>
            <person name="Chun B.H."/>
        </authorList>
    </citation>
    <scope>NUCLEOTIDE SEQUENCE [LARGE SCALE GENOMIC DNA]</scope>
    <source>
        <strain evidence="3 4">H242</strain>
    </source>
</reference>
<keyword evidence="4" id="KW-1185">Reference proteome</keyword>
<dbReference type="Proteomes" id="UP000500826">
    <property type="component" value="Chromosome"/>
</dbReference>
<dbReference type="PROSITE" id="PS50110">
    <property type="entry name" value="RESPONSE_REGULATORY"/>
    <property type="match status" value="1"/>
</dbReference>
<dbReference type="InterPro" id="IPR001789">
    <property type="entry name" value="Sig_transdc_resp-reg_receiver"/>
</dbReference>